<evidence type="ECO:0000256" key="1">
    <source>
        <dbReference type="SAM" id="SignalP"/>
    </source>
</evidence>
<dbReference type="EMBL" id="CP001636">
    <property type="protein sequence ID" value="ACS22468.1"/>
    <property type="molecule type" value="Genomic_DNA"/>
</dbReference>
<dbReference type="SUPFAM" id="SSF56601">
    <property type="entry name" value="beta-lactamase/transpeptidase-like"/>
    <property type="match status" value="1"/>
</dbReference>
<dbReference type="InterPro" id="IPR012338">
    <property type="entry name" value="Beta-lactam/transpept-like"/>
</dbReference>
<evidence type="ECO:0000313" key="3">
    <source>
        <dbReference type="EMBL" id="ACS22468.1"/>
    </source>
</evidence>
<feature type="chain" id="PRO_5002950158" evidence="1">
    <location>
        <begin position="35"/>
        <end position="412"/>
    </location>
</feature>
<sequence precursor="true">MTIRPSTATARTGLSVLLSCVLLAGCATAPQATADLPFVEGTPSATLLAVRRAKSDPAVNYLTYQHMDQLFGVSRLTASPRPTPIAGRAQWSSGDFRLSTGGTTESFDTFLERHRMNAIVVLQDGKIVKETYRNGSGPATPFIGYSMSKSVIAMLIGIAIQEGRIKSVNDPIVQYLPELKGTGYDPVTVRNLLMMRAGTDWKEIYTPGSELDRHRDQSLNEAKVYYEDYAFKAKSLLPPGTRFNYSTLDTNLAGWLLERAVGMPLSTYMATRLWHPMGAEADAYWVNQGPGQAQRPFYGAGMAASLRDWARIGQVALDDGRAQGAQLVPAAWMKESTSRLNDQPGYGYFWWTIGDKGYGALGVNGQAIYVQPATRVVIAVAGYWKGATDDTLSDERTAFFEAVAASVAKGGR</sequence>
<dbReference type="MEROPS" id="S12.A23"/>
<dbReference type="InterPro" id="IPR001466">
    <property type="entry name" value="Beta-lactam-related"/>
</dbReference>
<dbReference type="HOGENOM" id="CLU_030169_0_2_4"/>
<reference evidence="3" key="1">
    <citation type="submission" date="2009-06" db="EMBL/GenBank/DDBJ databases">
        <title>Complete sequence of chromosome 2 of Variovorax paradoxus S110.</title>
        <authorList>
            <consortium name="US DOE Joint Genome Institute"/>
            <person name="Lucas S."/>
            <person name="Copeland A."/>
            <person name="Lapidus A."/>
            <person name="Glavina del Rio T."/>
            <person name="Tice H."/>
            <person name="Bruce D."/>
            <person name="Goodwin L."/>
            <person name="Pitluck S."/>
            <person name="Chertkov O."/>
            <person name="Brettin T."/>
            <person name="Detter J.C."/>
            <person name="Han C."/>
            <person name="Larimer F."/>
            <person name="Land M."/>
            <person name="Hauser L."/>
            <person name="Kyrpides N."/>
            <person name="Ovchinnikova G."/>
            <person name="Orwin P."/>
            <person name="Leadbetter J.R."/>
            <person name="Spain J.C."/>
            <person name="Han J.I."/>
        </authorList>
    </citation>
    <scope>NUCLEOTIDE SEQUENCE</scope>
    <source>
        <strain evidence="3">S110</strain>
    </source>
</reference>
<proteinExistence type="predicted"/>
<feature type="signal peptide" evidence="1">
    <location>
        <begin position="1"/>
        <end position="34"/>
    </location>
</feature>
<protein>
    <submittedName>
        <fullName evidence="3">Beta-lactamase</fullName>
    </submittedName>
</protein>
<evidence type="ECO:0000259" key="2">
    <source>
        <dbReference type="Pfam" id="PF00144"/>
    </source>
</evidence>
<dbReference type="AlphaFoldDB" id="C5D0C4"/>
<dbReference type="STRING" id="543728.Vapar_5884"/>
<keyword evidence="1" id="KW-0732">Signal</keyword>
<dbReference type="Gene3D" id="3.40.710.10">
    <property type="entry name" value="DD-peptidase/beta-lactamase superfamily"/>
    <property type="match status" value="1"/>
</dbReference>
<feature type="domain" description="Beta-lactamase-related" evidence="2">
    <location>
        <begin position="117"/>
        <end position="381"/>
    </location>
</feature>
<dbReference type="PROSITE" id="PS51257">
    <property type="entry name" value="PROKAR_LIPOPROTEIN"/>
    <property type="match status" value="1"/>
</dbReference>
<dbReference type="Pfam" id="PF00144">
    <property type="entry name" value="Beta-lactamase"/>
    <property type="match status" value="1"/>
</dbReference>
<dbReference type="KEGG" id="vap:Vapar_5884"/>
<dbReference type="PANTHER" id="PTHR43283">
    <property type="entry name" value="BETA-LACTAMASE-RELATED"/>
    <property type="match status" value="1"/>
</dbReference>
<dbReference type="eggNOG" id="COG1680">
    <property type="taxonomic scope" value="Bacteria"/>
</dbReference>
<organism evidence="3">
    <name type="scientific">Variovorax paradoxus (strain S110)</name>
    <dbReference type="NCBI Taxonomy" id="543728"/>
    <lineage>
        <taxon>Bacteria</taxon>
        <taxon>Pseudomonadati</taxon>
        <taxon>Pseudomonadota</taxon>
        <taxon>Betaproteobacteria</taxon>
        <taxon>Burkholderiales</taxon>
        <taxon>Comamonadaceae</taxon>
        <taxon>Variovorax</taxon>
    </lineage>
</organism>
<gene>
    <name evidence="3" type="ordered locus">Vapar_5884</name>
</gene>
<dbReference type="PANTHER" id="PTHR43283:SF7">
    <property type="entry name" value="BETA-LACTAMASE-RELATED DOMAIN-CONTAINING PROTEIN"/>
    <property type="match status" value="1"/>
</dbReference>
<name>C5D0C4_VARPS</name>
<dbReference type="InterPro" id="IPR050789">
    <property type="entry name" value="Diverse_Enzym_Activities"/>
</dbReference>
<accession>C5D0C4</accession>